<protein>
    <submittedName>
        <fullName evidence="1">Uncharacterized protein</fullName>
    </submittedName>
</protein>
<name>A0ACD3AF36_9AGAR</name>
<reference evidence="1 2" key="1">
    <citation type="journal article" date="2019" name="Nat. Ecol. Evol.">
        <title>Megaphylogeny resolves global patterns of mushroom evolution.</title>
        <authorList>
            <person name="Varga T."/>
            <person name="Krizsan K."/>
            <person name="Foldi C."/>
            <person name="Dima B."/>
            <person name="Sanchez-Garcia M."/>
            <person name="Sanchez-Ramirez S."/>
            <person name="Szollosi G.J."/>
            <person name="Szarkandi J.G."/>
            <person name="Papp V."/>
            <person name="Albert L."/>
            <person name="Andreopoulos W."/>
            <person name="Angelini C."/>
            <person name="Antonin V."/>
            <person name="Barry K.W."/>
            <person name="Bougher N.L."/>
            <person name="Buchanan P."/>
            <person name="Buyck B."/>
            <person name="Bense V."/>
            <person name="Catcheside P."/>
            <person name="Chovatia M."/>
            <person name="Cooper J."/>
            <person name="Damon W."/>
            <person name="Desjardin D."/>
            <person name="Finy P."/>
            <person name="Geml J."/>
            <person name="Haridas S."/>
            <person name="Hughes K."/>
            <person name="Justo A."/>
            <person name="Karasinski D."/>
            <person name="Kautmanova I."/>
            <person name="Kiss B."/>
            <person name="Kocsube S."/>
            <person name="Kotiranta H."/>
            <person name="LaButti K.M."/>
            <person name="Lechner B.E."/>
            <person name="Liimatainen K."/>
            <person name="Lipzen A."/>
            <person name="Lukacs Z."/>
            <person name="Mihaltcheva S."/>
            <person name="Morgado L.N."/>
            <person name="Niskanen T."/>
            <person name="Noordeloos M.E."/>
            <person name="Ohm R.A."/>
            <person name="Ortiz-Santana B."/>
            <person name="Ovrebo C."/>
            <person name="Racz N."/>
            <person name="Riley R."/>
            <person name="Savchenko A."/>
            <person name="Shiryaev A."/>
            <person name="Soop K."/>
            <person name="Spirin V."/>
            <person name="Szebenyi C."/>
            <person name="Tomsovsky M."/>
            <person name="Tulloss R.E."/>
            <person name="Uehling J."/>
            <person name="Grigoriev I.V."/>
            <person name="Vagvolgyi C."/>
            <person name="Papp T."/>
            <person name="Martin F.M."/>
            <person name="Miettinen O."/>
            <person name="Hibbett D.S."/>
            <person name="Nagy L.G."/>
        </authorList>
    </citation>
    <scope>NUCLEOTIDE SEQUENCE [LARGE SCALE GENOMIC DNA]</scope>
    <source>
        <strain evidence="1 2">NL-1719</strain>
    </source>
</reference>
<gene>
    <name evidence="1" type="ORF">BDN72DRAFT_846740</name>
</gene>
<sequence>MDKARLALDTFEEIANHLSADNDYAALSSLSLTSSALVEPCRKHIFQAIVLHDDGTPSAYEMFNQVLAQSPRVGTYVQRIRLLFHNFKESDSVHFHSILDHVTKPIVLRIAPFASQNGVIGPWSNLPIGFREGVNRILRYPTLSYLWFDRMRLIPVSILARANSVRDLRLTTSTLRPAGPSTPLPVPSARPPLLSFVIENSIAFSNSCGPTDNGDVTYTCVARAFPFDLTRLIDLEVDVNYNVANQVQGLIDRCKNTLETLCFHINGAGVVSLNDLPKLQLVQVVVTPPSFLVPPGTRGTHSTFFDIMKTLDTKCPLQHGIIIEAKFPAIYFQRIPADIWTRLDNLLVALGRKVSINTSAADENWMTLLPKSDKRGILAVVNVTIV</sequence>
<accession>A0ACD3AF36</accession>
<dbReference type="EMBL" id="ML208482">
    <property type="protein sequence ID" value="TFK64260.1"/>
    <property type="molecule type" value="Genomic_DNA"/>
</dbReference>
<evidence type="ECO:0000313" key="2">
    <source>
        <dbReference type="Proteomes" id="UP000308600"/>
    </source>
</evidence>
<organism evidence="1 2">
    <name type="scientific">Pluteus cervinus</name>
    <dbReference type="NCBI Taxonomy" id="181527"/>
    <lineage>
        <taxon>Eukaryota</taxon>
        <taxon>Fungi</taxon>
        <taxon>Dikarya</taxon>
        <taxon>Basidiomycota</taxon>
        <taxon>Agaricomycotina</taxon>
        <taxon>Agaricomycetes</taxon>
        <taxon>Agaricomycetidae</taxon>
        <taxon>Agaricales</taxon>
        <taxon>Pluteineae</taxon>
        <taxon>Pluteaceae</taxon>
        <taxon>Pluteus</taxon>
    </lineage>
</organism>
<proteinExistence type="predicted"/>
<keyword evidence="2" id="KW-1185">Reference proteome</keyword>
<dbReference type="Proteomes" id="UP000308600">
    <property type="component" value="Unassembled WGS sequence"/>
</dbReference>
<evidence type="ECO:0000313" key="1">
    <source>
        <dbReference type="EMBL" id="TFK64260.1"/>
    </source>
</evidence>